<protein>
    <submittedName>
        <fullName evidence="2">Uncharacterized protein</fullName>
    </submittedName>
</protein>
<evidence type="ECO:0000256" key="1">
    <source>
        <dbReference type="SAM" id="MobiDB-lite"/>
    </source>
</evidence>
<organism evidence="2 3">
    <name type="scientific">Halonotius pteroides</name>
    <dbReference type="NCBI Taxonomy" id="268735"/>
    <lineage>
        <taxon>Archaea</taxon>
        <taxon>Methanobacteriati</taxon>
        <taxon>Methanobacteriota</taxon>
        <taxon>Stenosarchaea group</taxon>
        <taxon>Halobacteria</taxon>
        <taxon>Halobacteriales</taxon>
        <taxon>Haloferacaceae</taxon>
        <taxon>Halonotius</taxon>
    </lineage>
</organism>
<feature type="region of interest" description="Disordered" evidence="1">
    <location>
        <begin position="32"/>
        <end position="66"/>
    </location>
</feature>
<keyword evidence="3" id="KW-1185">Reference proteome</keyword>
<feature type="compositionally biased region" description="Basic and acidic residues" evidence="1">
    <location>
        <begin position="46"/>
        <end position="56"/>
    </location>
</feature>
<dbReference type="Proteomes" id="UP000281564">
    <property type="component" value="Unassembled WGS sequence"/>
</dbReference>
<sequence>MRHDYDLPPDWAAMTDEEKSRWMTQERCRRQAQRQQTPAAAAVDAESERVERKLEARGYAPVKQLR</sequence>
<evidence type="ECO:0000313" key="3">
    <source>
        <dbReference type="Proteomes" id="UP000281564"/>
    </source>
</evidence>
<reference evidence="2 3" key="1">
    <citation type="submission" date="2018-06" db="EMBL/GenBank/DDBJ databases">
        <title>Halonotius sp. F13-13 a new haloarchaeeon isolated from a solar saltern from Isla Cristina, Huelva, Spain.</title>
        <authorList>
            <person name="Duran-Viseras A."/>
            <person name="Sanchez-Porro C."/>
            <person name="Ventosa A."/>
        </authorList>
    </citation>
    <scope>NUCLEOTIDE SEQUENCE [LARGE SCALE GENOMIC DNA]</scope>
    <source>
        <strain evidence="2 3">CECT 7525</strain>
    </source>
</reference>
<accession>A0A3A6QLA7</accession>
<evidence type="ECO:0000313" key="2">
    <source>
        <dbReference type="EMBL" id="RJX48339.1"/>
    </source>
</evidence>
<name>A0A3A6QLA7_9EURY</name>
<comment type="caution">
    <text evidence="2">The sequence shown here is derived from an EMBL/GenBank/DDBJ whole genome shotgun (WGS) entry which is preliminary data.</text>
</comment>
<gene>
    <name evidence="2" type="ORF">DP106_12520</name>
</gene>
<proteinExistence type="predicted"/>
<dbReference type="EMBL" id="QMDW01000022">
    <property type="protein sequence ID" value="RJX48339.1"/>
    <property type="molecule type" value="Genomic_DNA"/>
</dbReference>
<feature type="compositionally biased region" description="Low complexity" evidence="1">
    <location>
        <begin position="33"/>
        <end position="42"/>
    </location>
</feature>
<dbReference type="AlphaFoldDB" id="A0A3A6QLA7"/>